<organism evidence="1 2">
    <name type="scientific">Holdemania filiformis DSM 12042</name>
    <dbReference type="NCBI Taxonomy" id="545696"/>
    <lineage>
        <taxon>Bacteria</taxon>
        <taxon>Bacillati</taxon>
        <taxon>Bacillota</taxon>
        <taxon>Erysipelotrichia</taxon>
        <taxon>Erysipelotrichales</taxon>
        <taxon>Erysipelotrichaceae</taxon>
        <taxon>Holdemania</taxon>
    </lineage>
</organism>
<name>B9YD73_9FIRM</name>
<dbReference type="EMBL" id="ACCF01000238">
    <property type="protein sequence ID" value="EEF66083.1"/>
    <property type="molecule type" value="Genomic_DNA"/>
</dbReference>
<protein>
    <submittedName>
        <fullName evidence="1">Uncharacterized protein</fullName>
    </submittedName>
</protein>
<evidence type="ECO:0000313" key="1">
    <source>
        <dbReference type="EMBL" id="EEF66083.1"/>
    </source>
</evidence>
<dbReference type="AlphaFoldDB" id="B9YD73"/>
<comment type="caution">
    <text evidence="1">The sequence shown here is derived from an EMBL/GenBank/DDBJ whole genome shotgun (WGS) entry which is preliminary data.</text>
</comment>
<reference evidence="1 2" key="1">
    <citation type="submission" date="2008-12" db="EMBL/GenBank/DDBJ databases">
        <authorList>
            <person name="Fulton L."/>
            <person name="Clifton S."/>
            <person name="Fulton B."/>
            <person name="Xu J."/>
            <person name="Minx P."/>
            <person name="Pepin K.H."/>
            <person name="Johnson M."/>
            <person name="Bhonagiri V."/>
            <person name="Nash W.E."/>
            <person name="Mardis E.R."/>
            <person name="Wilson R.K."/>
        </authorList>
    </citation>
    <scope>NUCLEOTIDE SEQUENCE [LARGE SCALE GENOMIC DNA]</scope>
    <source>
        <strain evidence="1 2">DSM 12042</strain>
    </source>
</reference>
<dbReference type="Proteomes" id="UP000005950">
    <property type="component" value="Unassembled WGS sequence"/>
</dbReference>
<accession>B9YD73</accession>
<evidence type="ECO:0000313" key="2">
    <source>
        <dbReference type="Proteomes" id="UP000005950"/>
    </source>
</evidence>
<dbReference type="HOGENOM" id="CLU_2806619_0_0_9"/>
<sequence length="67" mass="7983">MVLAPVIWGEAEKLKYKKNQFDHPMSSMEAQEFKLVLFYRFFESPRFTGKSIDPAIRRESISYESYN</sequence>
<reference evidence="1 2" key="2">
    <citation type="submission" date="2009-02" db="EMBL/GenBank/DDBJ databases">
        <title>Draft genome sequence of Holdemania filiformis DSM 12042.</title>
        <authorList>
            <person name="Sudarsanam P."/>
            <person name="Ley R."/>
            <person name="Guruge J."/>
            <person name="Turnbaugh P.J."/>
            <person name="Mahowald M."/>
            <person name="Liep D."/>
            <person name="Gordon J."/>
        </authorList>
    </citation>
    <scope>NUCLEOTIDE SEQUENCE [LARGE SCALE GENOMIC DNA]</scope>
    <source>
        <strain evidence="1 2">DSM 12042</strain>
    </source>
</reference>
<proteinExistence type="predicted"/>
<gene>
    <name evidence="1" type="ORF">HOLDEFILI_03789</name>
</gene>